<dbReference type="PANTHER" id="PTHR43248">
    <property type="entry name" value="2-SUCCINYL-6-HYDROXY-2,4-CYCLOHEXADIENE-1-CARBOXYLATE SYNTHASE"/>
    <property type="match status" value="1"/>
</dbReference>
<evidence type="ECO:0000256" key="1">
    <source>
        <dbReference type="ARBA" id="ARBA00010088"/>
    </source>
</evidence>
<feature type="signal peptide" evidence="4">
    <location>
        <begin position="1"/>
        <end position="20"/>
    </location>
</feature>
<dbReference type="InterPro" id="IPR051601">
    <property type="entry name" value="Serine_prot/Carboxylest_S33"/>
</dbReference>
<accession>A0ABV3H5U3</accession>
<evidence type="ECO:0000256" key="4">
    <source>
        <dbReference type="SAM" id="SignalP"/>
    </source>
</evidence>
<dbReference type="Gene3D" id="3.40.50.1820">
    <property type="entry name" value="alpha/beta hydrolase"/>
    <property type="match status" value="1"/>
</dbReference>
<organism evidence="6 7">
    <name type="scientific">Nonomuraea bangladeshensis</name>
    <dbReference type="NCBI Taxonomy" id="404385"/>
    <lineage>
        <taxon>Bacteria</taxon>
        <taxon>Bacillati</taxon>
        <taxon>Actinomycetota</taxon>
        <taxon>Actinomycetes</taxon>
        <taxon>Streptosporangiales</taxon>
        <taxon>Streptosporangiaceae</taxon>
        <taxon>Nonomuraea</taxon>
    </lineage>
</organism>
<gene>
    <name evidence="6" type="ORF">AB0K40_20495</name>
</gene>
<evidence type="ECO:0000259" key="5">
    <source>
        <dbReference type="Pfam" id="PF08386"/>
    </source>
</evidence>
<proteinExistence type="inferred from homology"/>
<name>A0ABV3H5U3_9ACTN</name>
<dbReference type="InterPro" id="IPR029058">
    <property type="entry name" value="AB_hydrolase_fold"/>
</dbReference>
<feature type="domain" description="Peptidase S33 tripeptidyl aminopeptidase-like C-terminal" evidence="5">
    <location>
        <begin position="423"/>
        <end position="525"/>
    </location>
</feature>
<feature type="chain" id="PRO_5046043434" evidence="4">
    <location>
        <begin position="21"/>
        <end position="526"/>
    </location>
</feature>
<evidence type="ECO:0000313" key="6">
    <source>
        <dbReference type="EMBL" id="MEV4287896.1"/>
    </source>
</evidence>
<dbReference type="PANTHER" id="PTHR43248:SF29">
    <property type="entry name" value="TRIPEPTIDYL AMINOPEPTIDASE"/>
    <property type="match status" value="1"/>
</dbReference>
<evidence type="ECO:0000256" key="2">
    <source>
        <dbReference type="ARBA" id="ARBA00022729"/>
    </source>
</evidence>
<reference evidence="6 7" key="1">
    <citation type="submission" date="2024-06" db="EMBL/GenBank/DDBJ databases">
        <title>The Natural Products Discovery Center: Release of the First 8490 Sequenced Strains for Exploring Actinobacteria Biosynthetic Diversity.</title>
        <authorList>
            <person name="Kalkreuter E."/>
            <person name="Kautsar S.A."/>
            <person name="Yang D."/>
            <person name="Bader C.D."/>
            <person name="Teijaro C.N."/>
            <person name="Fluegel L."/>
            <person name="Davis C.M."/>
            <person name="Simpson J.R."/>
            <person name="Lauterbach L."/>
            <person name="Steele A.D."/>
            <person name="Gui C."/>
            <person name="Meng S."/>
            <person name="Li G."/>
            <person name="Viehrig K."/>
            <person name="Ye F."/>
            <person name="Su P."/>
            <person name="Kiefer A.F."/>
            <person name="Nichols A."/>
            <person name="Cepeda A.J."/>
            <person name="Yan W."/>
            <person name="Fan B."/>
            <person name="Jiang Y."/>
            <person name="Adhikari A."/>
            <person name="Zheng C.-J."/>
            <person name="Schuster L."/>
            <person name="Cowan T.M."/>
            <person name="Smanski M.J."/>
            <person name="Chevrette M.G."/>
            <person name="De Carvalho L.P.S."/>
            <person name="Shen B."/>
        </authorList>
    </citation>
    <scope>NUCLEOTIDE SEQUENCE [LARGE SCALE GENOMIC DNA]</scope>
    <source>
        <strain evidence="6 7">NPDC049574</strain>
    </source>
</reference>
<dbReference type="RefSeq" id="WP_364452037.1">
    <property type="nucleotide sequence ID" value="NZ_JBFARM010000006.1"/>
</dbReference>
<evidence type="ECO:0000313" key="7">
    <source>
        <dbReference type="Proteomes" id="UP001552427"/>
    </source>
</evidence>
<dbReference type="EMBL" id="JBFARM010000006">
    <property type="protein sequence ID" value="MEV4287896.1"/>
    <property type="molecule type" value="Genomic_DNA"/>
</dbReference>
<keyword evidence="2 4" id="KW-0732">Signal</keyword>
<dbReference type="SUPFAM" id="SSF53474">
    <property type="entry name" value="alpha/beta-Hydrolases"/>
    <property type="match status" value="1"/>
</dbReference>
<dbReference type="InterPro" id="IPR013595">
    <property type="entry name" value="Pept_S33_TAP-like_C"/>
</dbReference>
<dbReference type="GO" id="GO:0016787">
    <property type="term" value="F:hydrolase activity"/>
    <property type="evidence" value="ECO:0007669"/>
    <property type="project" value="UniProtKB-KW"/>
</dbReference>
<protein>
    <submittedName>
        <fullName evidence="6">Alpha/beta hydrolase</fullName>
    </submittedName>
</protein>
<comment type="similarity">
    <text evidence="1">Belongs to the peptidase S33 family.</text>
</comment>
<dbReference type="Proteomes" id="UP001552427">
    <property type="component" value="Unassembled WGS sequence"/>
</dbReference>
<evidence type="ECO:0000256" key="3">
    <source>
        <dbReference type="ARBA" id="ARBA00022801"/>
    </source>
</evidence>
<sequence length="526" mass="56382">MRRFAAMAALLPLVATTVTATVAAPPATVAATVATPPATATGQELTWKRCPAQENGDRPEPLADGTAWECATLKVPLDHARPDGPRLRLALIRAKARPGAGERRLGSLVFNFGGPGESGVATLPPIAKDRYLKLHRRYDLVSFDPRGVGRSDGVRCLDGRGFDAWRDLDGTPDSPAEERTLIGGFRAFTASCARHARAVLPYVGTENAARDLDLLRQALGEERLHYFGISYGTKLGGVYAHLFPRRVGRMVLDGAVDPTENAEQVALHQAKGFQRALGNFLRDCAGRRDCPVPGGRAARRKGGEQDNRRGERRIARLLARLDSRPLPAAGGRRLTQTQALYGIAAALYSRESWPYLRLALRSAIEDGKGDLLLYFSDALYGRGDDGRYTNLQSANAAVNCADSSDRYTAAHVRARLPEFRTASPVFGELLAWSLLQCTGWPVAGAAPATDVRAPEAPPVLVVGTTGDPATPYEGAATMAERLGAGVELIHRGEGHGAYGSGSSCVDDTVNRFLLDGTVPENRTTCP</sequence>
<dbReference type="Pfam" id="PF08386">
    <property type="entry name" value="Abhydrolase_4"/>
    <property type="match status" value="1"/>
</dbReference>
<comment type="caution">
    <text evidence="6">The sequence shown here is derived from an EMBL/GenBank/DDBJ whole genome shotgun (WGS) entry which is preliminary data.</text>
</comment>
<keyword evidence="7" id="KW-1185">Reference proteome</keyword>
<keyword evidence="3 6" id="KW-0378">Hydrolase</keyword>